<evidence type="ECO:0000313" key="3">
    <source>
        <dbReference type="Proteomes" id="UP000433101"/>
    </source>
</evidence>
<evidence type="ECO:0000313" key="2">
    <source>
        <dbReference type="EMBL" id="MXN66591.1"/>
    </source>
</evidence>
<keyword evidence="1" id="KW-0472">Membrane</keyword>
<organism evidence="2 3">
    <name type="scientific">Stappia sediminis</name>
    <dbReference type="NCBI Taxonomy" id="2692190"/>
    <lineage>
        <taxon>Bacteria</taxon>
        <taxon>Pseudomonadati</taxon>
        <taxon>Pseudomonadota</taxon>
        <taxon>Alphaproteobacteria</taxon>
        <taxon>Hyphomicrobiales</taxon>
        <taxon>Stappiaceae</taxon>
        <taxon>Stappia</taxon>
    </lineage>
</organism>
<sequence>MNALEINQRTLSLAFPPLTLATLLTAVGAGILADGTWEFWARVITPLWVGGPLQPAALVQSVFGFQSWPLAELIHLVVGVVFYPLGYLFIAKPIADRFLPFLPWYLVALGYGVGLWVFALYIMAHVFAGLPPFLGFVPLAWASLIGHMAFGFITGLVVRLRMG</sequence>
<feature type="transmembrane region" description="Helical" evidence="1">
    <location>
        <begin position="12"/>
        <end position="33"/>
    </location>
</feature>
<keyword evidence="1" id="KW-1133">Transmembrane helix</keyword>
<dbReference type="AlphaFoldDB" id="A0A7X3LWZ2"/>
<proteinExistence type="predicted"/>
<dbReference type="RefSeq" id="WP_160776845.1">
    <property type="nucleotide sequence ID" value="NZ_WUMV01000008.1"/>
</dbReference>
<name>A0A7X3LWZ2_9HYPH</name>
<feature type="transmembrane region" description="Helical" evidence="1">
    <location>
        <begin position="102"/>
        <end position="124"/>
    </location>
</feature>
<dbReference type="EMBL" id="WUMV01000008">
    <property type="protein sequence ID" value="MXN66591.1"/>
    <property type="molecule type" value="Genomic_DNA"/>
</dbReference>
<keyword evidence="1" id="KW-0812">Transmembrane</keyword>
<accession>A0A7X3LWZ2</accession>
<keyword evidence="3" id="KW-1185">Reference proteome</keyword>
<dbReference type="Proteomes" id="UP000433101">
    <property type="component" value="Unassembled WGS sequence"/>
</dbReference>
<protein>
    <recommendedName>
        <fullName evidence="4">DUF1440 domain-containing protein</fullName>
    </recommendedName>
</protein>
<feature type="transmembrane region" description="Helical" evidence="1">
    <location>
        <begin position="73"/>
        <end position="90"/>
    </location>
</feature>
<evidence type="ECO:0000256" key="1">
    <source>
        <dbReference type="SAM" id="Phobius"/>
    </source>
</evidence>
<comment type="caution">
    <text evidence="2">The sequence shown here is derived from an EMBL/GenBank/DDBJ whole genome shotgun (WGS) entry which is preliminary data.</text>
</comment>
<evidence type="ECO:0008006" key="4">
    <source>
        <dbReference type="Google" id="ProtNLM"/>
    </source>
</evidence>
<feature type="transmembrane region" description="Helical" evidence="1">
    <location>
        <begin position="136"/>
        <end position="158"/>
    </location>
</feature>
<reference evidence="2 3" key="1">
    <citation type="submission" date="2019-12" db="EMBL/GenBank/DDBJ databases">
        <authorList>
            <person name="Li M."/>
        </authorList>
    </citation>
    <scope>NUCLEOTIDE SEQUENCE [LARGE SCALE GENOMIC DNA]</scope>
    <source>
        <strain evidence="2 3">GBMRC 2046</strain>
    </source>
</reference>
<gene>
    <name evidence="2" type="ORF">GR183_16870</name>
</gene>